<keyword evidence="3" id="KW-1185">Reference proteome</keyword>
<dbReference type="InterPro" id="IPR032189">
    <property type="entry name" value="Mlh1_C"/>
</dbReference>
<organism evidence="2 3">
    <name type="scientific">Asparagus officinalis</name>
    <name type="common">Garden asparagus</name>
    <dbReference type="NCBI Taxonomy" id="4686"/>
    <lineage>
        <taxon>Eukaryota</taxon>
        <taxon>Viridiplantae</taxon>
        <taxon>Streptophyta</taxon>
        <taxon>Embryophyta</taxon>
        <taxon>Tracheophyta</taxon>
        <taxon>Spermatophyta</taxon>
        <taxon>Magnoliopsida</taxon>
        <taxon>Liliopsida</taxon>
        <taxon>Asparagales</taxon>
        <taxon>Asparagaceae</taxon>
        <taxon>Asparagoideae</taxon>
        <taxon>Asparagus</taxon>
    </lineage>
</organism>
<feature type="domain" description="DNA mismatch repair protein Mlh1 C-terminal" evidence="1">
    <location>
        <begin position="37"/>
        <end position="89"/>
    </location>
</feature>
<evidence type="ECO:0000259" key="1">
    <source>
        <dbReference type="Pfam" id="PF16413"/>
    </source>
</evidence>
<gene>
    <name evidence="2" type="ORF">A4U43_C03F3870</name>
</gene>
<proteinExistence type="predicted"/>
<evidence type="ECO:0000313" key="3">
    <source>
        <dbReference type="Proteomes" id="UP000243459"/>
    </source>
</evidence>
<dbReference type="Gramene" id="ONK74204">
    <property type="protein sequence ID" value="ONK74204"/>
    <property type="gene ID" value="A4U43_C03F3870"/>
</dbReference>
<protein>
    <recommendedName>
        <fullName evidence="1">DNA mismatch repair protein Mlh1 C-terminal domain-containing protein</fullName>
    </recommendedName>
</protein>
<accession>A0A5P1F7V2</accession>
<reference evidence="3" key="1">
    <citation type="journal article" date="2017" name="Nat. Commun.">
        <title>The asparagus genome sheds light on the origin and evolution of a young Y chromosome.</title>
        <authorList>
            <person name="Harkess A."/>
            <person name="Zhou J."/>
            <person name="Xu C."/>
            <person name="Bowers J.E."/>
            <person name="Van der Hulst R."/>
            <person name="Ayyampalayam S."/>
            <person name="Mercati F."/>
            <person name="Riccardi P."/>
            <person name="McKain M.R."/>
            <person name="Kakrana A."/>
            <person name="Tang H."/>
            <person name="Ray J."/>
            <person name="Groenendijk J."/>
            <person name="Arikit S."/>
            <person name="Mathioni S.M."/>
            <person name="Nakano M."/>
            <person name="Shan H."/>
            <person name="Telgmann-Rauber A."/>
            <person name="Kanno A."/>
            <person name="Yue Z."/>
            <person name="Chen H."/>
            <person name="Li W."/>
            <person name="Chen Y."/>
            <person name="Xu X."/>
            <person name="Zhang Y."/>
            <person name="Luo S."/>
            <person name="Chen H."/>
            <person name="Gao J."/>
            <person name="Mao Z."/>
            <person name="Pires J.C."/>
            <person name="Luo M."/>
            <person name="Kudrna D."/>
            <person name="Wing R.A."/>
            <person name="Meyers B.C."/>
            <person name="Yi K."/>
            <person name="Kong H."/>
            <person name="Lavrijsen P."/>
            <person name="Sunseri F."/>
            <person name="Falavigna A."/>
            <person name="Ye Y."/>
            <person name="Leebens-Mack J.H."/>
            <person name="Chen G."/>
        </authorList>
    </citation>
    <scope>NUCLEOTIDE SEQUENCE [LARGE SCALE GENOMIC DNA]</scope>
    <source>
        <strain evidence="3">cv. DH0086</strain>
    </source>
</reference>
<evidence type="ECO:0000313" key="2">
    <source>
        <dbReference type="EMBL" id="ONK74204.1"/>
    </source>
</evidence>
<sequence length="111" mass="12758">MSLLHPFNQGKFNNFIHYKCARTAIRLRRNPKDTEDLTAVNELARDIDNTVHSGLWDIVKNCTYIGLADETFALLQYNTHLYLMNVVKVRSTGTRAFVYERSIVHGVDGRS</sequence>
<dbReference type="AlphaFoldDB" id="A0A5P1F7V2"/>
<dbReference type="EMBL" id="CM007383">
    <property type="protein sequence ID" value="ONK74204.1"/>
    <property type="molecule type" value="Genomic_DNA"/>
</dbReference>
<name>A0A5P1F7V2_ASPOF</name>
<dbReference type="Proteomes" id="UP000243459">
    <property type="component" value="Chromosome 3"/>
</dbReference>
<dbReference type="Pfam" id="PF16413">
    <property type="entry name" value="Mlh1_C"/>
    <property type="match status" value="1"/>
</dbReference>